<name>A0A4S4M1T1_9AGAM</name>
<dbReference type="EMBL" id="SGPL01000060">
    <property type="protein sequence ID" value="THH18942.1"/>
    <property type="molecule type" value="Genomic_DNA"/>
</dbReference>
<feature type="region of interest" description="Disordered" evidence="1">
    <location>
        <begin position="1"/>
        <end position="44"/>
    </location>
</feature>
<sequence length="230" mass="24348">MLDGHAGESSFFGDVGGGSGGEMSTAEVDADADVEEAETGGERTRDCFARRRELLVQFEVLDTLGQAQGDSELNLTLGSTTRNCVSPPNFHPPLSPPPPLPHHLPPSFSLTRSPSLVVPHSFSPPAVASSNGVAVFSLPPPSTADDHPSFLTPPTLVGRTPPGPHRHGHACLCERAPSFLIVFLTPPRPAPVFSVLLDGYSHSLFISAARDAIVSPANFKLNRTRSMRCG</sequence>
<feature type="compositionally biased region" description="Pro residues" evidence="1">
    <location>
        <begin position="89"/>
        <end position="104"/>
    </location>
</feature>
<evidence type="ECO:0000313" key="3">
    <source>
        <dbReference type="Proteomes" id="UP000310158"/>
    </source>
</evidence>
<keyword evidence="3" id="KW-1185">Reference proteome</keyword>
<evidence type="ECO:0000313" key="2">
    <source>
        <dbReference type="EMBL" id="THH18942.1"/>
    </source>
</evidence>
<feature type="compositionally biased region" description="Acidic residues" evidence="1">
    <location>
        <begin position="28"/>
        <end position="39"/>
    </location>
</feature>
<gene>
    <name evidence="2" type="ORF">EW146_g2126</name>
</gene>
<organism evidence="2 3">
    <name type="scientific">Bondarzewia mesenterica</name>
    <dbReference type="NCBI Taxonomy" id="1095465"/>
    <lineage>
        <taxon>Eukaryota</taxon>
        <taxon>Fungi</taxon>
        <taxon>Dikarya</taxon>
        <taxon>Basidiomycota</taxon>
        <taxon>Agaricomycotina</taxon>
        <taxon>Agaricomycetes</taxon>
        <taxon>Russulales</taxon>
        <taxon>Bondarzewiaceae</taxon>
        <taxon>Bondarzewia</taxon>
    </lineage>
</organism>
<comment type="caution">
    <text evidence="2">The sequence shown here is derived from an EMBL/GenBank/DDBJ whole genome shotgun (WGS) entry which is preliminary data.</text>
</comment>
<proteinExistence type="predicted"/>
<reference evidence="2 3" key="1">
    <citation type="submission" date="2019-02" db="EMBL/GenBank/DDBJ databases">
        <title>Genome sequencing of the rare red list fungi Bondarzewia mesenterica.</title>
        <authorList>
            <person name="Buettner E."/>
            <person name="Kellner H."/>
        </authorList>
    </citation>
    <scope>NUCLEOTIDE SEQUENCE [LARGE SCALE GENOMIC DNA]</scope>
    <source>
        <strain evidence="2 3">DSM 108281</strain>
    </source>
</reference>
<feature type="region of interest" description="Disordered" evidence="1">
    <location>
        <begin position="84"/>
        <end position="107"/>
    </location>
</feature>
<dbReference type="Proteomes" id="UP000310158">
    <property type="component" value="Unassembled WGS sequence"/>
</dbReference>
<accession>A0A4S4M1T1</accession>
<protein>
    <submittedName>
        <fullName evidence="2">Uncharacterized protein</fullName>
    </submittedName>
</protein>
<evidence type="ECO:0000256" key="1">
    <source>
        <dbReference type="SAM" id="MobiDB-lite"/>
    </source>
</evidence>
<dbReference type="AlphaFoldDB" id="A0A4S4M1T1"/>